<proteinExistence type="predicted"/>
<name>A0A250WQE6_9CHLO</name>
<dbReference type="InterPro" id="IPR001660">
    <property type="entry name" value="SAM"/>
</dbReference>
<dbReference type="STRING" id="1157962.A0A250WQE6"/>
<protein>
    <recommendedName>
        <fullName evidence="2">SAM domain-containing protein</fullName>
    </recommendedName>
</protein>
<dbReference type="Gene3D" id="1.10.150.50">
    <property type="entry name" value="Transcription Factor, Ets-1"/>
    <property type="match status" value="1"/>
</dbReference>
<reference evidence="3 4" key="1">
    <citation type="submission" date="2017-08" db="EMBL/GenBank/DDBJ databases">
        <title>Acidophilic green algal genome provides insights into adaptation to an acidic environment.</title>
        <authorList>
            <person name="Hirooka S."/>
            <person name="Hirose Y."/>
            <person name="Kanesaki Y."/>
            <person name="Higuchi S."/>
            <person name="Fujiwara T."/>
            <person name="Onuma R."/>
            <person name="Era A."/>
            <person name="Ohbayashi R."/>
            <person name="Uzuka A."/>
            <person name="Nozaki H."/>
            <person name="Yoshikawa H."/>
            <person name="Miyagishima S.Y."/>
        </authorList>
    </citation>
    <scope>NUCLEOTIDE SEQUENCE [LARGE SCALE GENOMIC DNA]</scope>
    <source>
        <strain evidence="3 4">NIES-2499</strain>
    </source>
</reference>
<accession>A0A250WQE6</accession>
<sequence length="531" mass="58331">MSIEISKDPLLVFLQKLNLAKYYSLFKQKDVLLESLSALNESDLAELGLPLGPRRKIKASLLASFSSSVSSSYQAGYEASRMEDTLERRRTEMLLLEALYPKCARVPPFISQPLPDCGRRVDVLDEQHGLRHWRAEGGGTLWHAASLADDKNRQTPNFFSLKRSRGNNSLMSLEDVGSGISFQKLRNLVAEQLSTSNTSCIAEGKKIQADQHCTVRCTVLPSIAACGNQLPSIAACGNQLNGSIHESTGHAPKHVLEMSSPDAVIRALPPDELVRQEDVQTTTVRVTCLERNTQRARSMRDGAKVLVEACPSLGAGCSRVQKLTLLVQRQKQEQLRALQEELRAAEGLVESLRSMVADAQRDGDVHVGDHGHEEIQFEMQRNSCEVHGIAMESAHSLNSCNVKEKGPRAILALEAPEVWEEWPGVMEAIPQDTMHENIREGDGRSSQTGLALLEVSASLHSEHLGQTQAQEQLKSYSLDIWACDGVLAGSGDMNLESNEEIWNSNLGLNEARGACNIHCGLTSTLIEILDD</sequence>
<feature type="domain" description="SAM" evidence="2">
    <location>
        <begin position="13"/>
        <end position="61"/>
    </location>
</feature>
<comment type="caution">
    <text evidence="3">The sequence shown here is derived from an EMBL/GenBank/DDBJ whole genome shotgun (WGS) entry which is preliminary data.</text>
</comment>
<keyword evidence="1" id="KW-0175">Coiled coil</keyword>
<evidence type="ECO:0000313" key="4">
    <source>
        <dbReference type="Proteomes" id="UP000232323"/>
    </source>
</evidence>
<dbReference type="Pfam" id="PF00536">
    <property type="entry name" value="SAM_1"/>
    <property type="match status" value="1"/>
</dbReference>
<dbReference type="OrthoDB" id="76949at2759"/>
<dbReference type="InterPro" id="IPR013761">
    <property type="entry name" value="SAM/pointed_sf"/>
</dbReference>
<dbReference type="SUPFAM" id="SSF47769">
    <property type="entry name" value="SAM/Pointed domain"/>
    <property type="match status" value="1"/>
</dbReference>
<feature type="coiled-coil region" evidence="1">
    <location>
        <begin position="328"/>
        <end position="362"/>
    </location>
</feature>
<organism evidence="3 4">
    <name type="scientific">Chlamydomonas eustigma</name>
    <dbReference type="NCBI Taxonomy" id="1157962"/>
    <lineage>
        <taxon>Eukaryota</taxon>
        <taxon>Viridiplantae</taxon>
        <taxon>Chlorophyta</taxon>
        <taxon>core chlorophytes</taxon>
        <taxon>Chlorophyceae</taxon>
        <taxon>CS clade</taxon>
        <taxon>Chlamydomonadales</taxon>
        <taxon>Chlamydomonadaceae</taxon>
        <taxon>Chlamydomonas</taxon>
    </lineage>
</organism>
<keyword evidence="4" id="KW-1185">Reference proteome</keyword>
<evidence type="ECO:0000259" key="2">
    <source>
        <dbReference type="Pfam" id="PF00536"/>
    </source>
</evidence>
<dbReference type="Proteomes" id="UP000232323">
    <property type="component" value="Unassembled WGS sequence"/>
</dbReference>
<dbReference type="EMBL" id="BEGY01000001">
    <property type="protein sequence ID" value="GAX72892.1"/>
    <property type="molecule type" value="Genomic_DNA"/>
</dbReference>
<evidence type="ECO:0000256" key="1">
    <source>
        <dbReference type="SAM" id="Coils"/>
    </source>
</evidence>
<dbReference type="AlphaFoldDB" id="A0A250WQE6"/>
<gene>
    <name evidence="3" type="ORF">CEUSTIGMA_g347.t1</name>
</gene>
<evidence type="ECO:0000313" key="3">
    <source>
        <dbReference type="EMBL" id="GAX72892.1"/>
    </source>
</evidence>